<keyword evidence="9" id="KW-0482">Metalloprotease</keyword>
<accession>A0A644SQQ1</accession>
<dbReference type="InterPro" id="IPR050083">
    <property type="entry name" value="HtpX_protease"/>
</dbReference>
<evidence type="ECO:0000256" key="7">
    <source>
        <dbReference type="ARBA" id="ARBA00022833"/>
    </source>
</evidence>
<dbReference type="PANTHER" id="PTHR43221">
    <property type="entry name" value="PROTEASE HTPX"/>
    <property type="match status" value="1"/>
</dbReference>
<evidence type="ECO:0000256" key="5">
    <source>
        <dbReference type="ARBA" id="ARBA00022723"/>
    </source>
</evidence>
<evidence type="ECO:0000256" key="10">
    <source>
        <dbReference type="ARBA" id="ARBA00023136"/>
    </source>
</evidence>
<dbReference type="PANTHER" id="PTHR43221:SF2">
    <property type="entry name" value="PROTEASE HTPX HOMOLOG"/>
    <property type="match status" value="1"/>
</dbReference>
<keyword evidence="3 13" id="KW-0645">Protease</keyword>
<keyword evidence="6 13" id="KW-0378">Hydrolase</keyword>
<comment type="cofactor">
    <cofactor evidence="1">
        <name>Zn(2+)</name>
        <dbReference type="ChEBI" id="CHEBI:29105"/>
    </cofactor>
</comment>
<protein>
    <submittedName>
        <fullName evidence="13">Protease HtpX</fullName>
        <ecNumber evidence="13">3.4.24.-</ecNumber>
    </submittedName>
</protein>
<feature type="transmembrane region" description="Helical" evidence="11">
    <location>
        <begin position="62"/>
        <end position="85"/>
    </location>
</feature>
<dbReference type="AlphaFoldDB" id="A0A644SQQ1"/>
<keyword evidence="8 11" id="KW-1133">Transmembrane helix</keyword>
<proteinExistence type="predicted"/>
<dbReference type="CDD" id="cd07328">
    <property type="entry name" value="M48_Ste24p_like"/>
    <property type="match status" value="1"/>
</dbReference>
<keyword evidence="10 11" id="KW-0472">Membrane</keyword>
<evidence type="ECO:0000256" key="8">
    <source>
        <dbReference type="ARBA" id="ARBA00022989"/>
    </source>
</evidence>
<name>A0A644SQQ1_9ZZZZ</name>
<gene>
    <name evidence="13" type="primary">htpX_1</name>
    <name evidence="13" type="ORF">SDC9_01454</name>
</gene>
<dbReference type="Gene3D" id="3.30.2010.10">
    <property type="entry name" value="Metalloproteases ('zincins'), catalytic domain"/>
    <property type="match status" value="1"/>
</dbReference>
<dbReference type="GO" id="GO:0046872">
    <property type="term" value="F:metal ion binding"/>
    <property type="evidence" value="ECO:0007669"/>
    <property type="project" value="UniProtKB-KW"/>
</dbReference>
<evidence type="ECO:0000256" key="11">
    <source>
        <dbReference type="SAM" id="Phobius"/>
    </source>
</evidence>
<evidence type="ECO:0000259" key="12">
    <source>
        <dbReference type="Pfam" id="PF01435"/>
    </source>
</evidence>
<evidence type="ECO:0000256" key="2">
    <source>
        <dbReference type="ARBA" id="ARBA00022475"/>
    </source>
</evidence>
<dbReference type="GO" id="GO:0006508">
    <property type="term" value="P:proteolysis"/>
    <property type="evidence" value="ECO:0007669"/>
    <property type="project" value="UniProtKB-KW"/>
</dbReference>
<dbReference type="EC" id="3.4.24.-" evidence="13"/>
<keyword evidence="5" id="KW-0479">Metal-binding</keyword>
<evidence type="ECO:0000313" key="13">
    <source>
        <dbReference type="EMBL" id="MPL55972.1"/>
    </source>
</evidence>
<evidence type="ECO:0000256" key="9">
    <source>
        <dbReference type="ARBA" id="ARBA00023049"/>
    </source>
</evidence>
<sequence length="682" mass="80184">MSKKTLPPVSSEYKKQVTKAILYIILFFLVYLVLITLALILVAAIGYLVFEIIVNFRFNYLVILLSGGLIGMAVFILIFLVKFIFNFQKNDTSAFIEIKRNQEPELFKLIDEVVQEVGTDQPKKLFLSNDVNAFVNYNSPFWSMFFPVRKNLTIGMGLINTTTVSELKAILAHEFGHFSQKSMKVGSYVNQANKMIYDMLYNNKGFADSMESFASTHAIIALFTRLAAWIIEGIQWVLTKFYDFLYLKHMSLSRQMEFNADAIATYVVGADVKTSALLRLDLSESALSNAMNFYLDKNVKADTKNIYQNQTTLLHYFAQENNHEIKNDLPYININEIERYNKSKLQIEDQWASHPTIKQRIEAIKKLNIPSEKVDNRISKNILKHFDKYAEKFTNKLFEYNMLTHTEEFLSEEEFREQYKSIVNEKSFHKIFNSYYDFKNPIFEDIENETSTLDEVKAQDFFSDEKVSLVFEKNALENDAKVLEMIQNGTYKMKTFDYDGAKFTKSQTPKVLKILKQREEQVDQKIKENDDAILKYLLHKASHEQKEKFSELANRFTQTDKDFDEYYNAFQEFVPYINFMSQRLDFETIMRNRNIMVSKEKIFKKKVTELLSSTFAMYMEEEDQEVLREYVDADFIYFENNKYNDSEIQILDKALGKYQETMSKSYFKLKKELLELMVEILE</sequence>
<evidence type="ECO:0000256" key="1">
    <source>
        <dbReference type="ARBA" id="ARBA00001947"/>
    </source>
</evidence>
<dbReference type="GO" id="GO:0004222">
    <property type="term" value="F:metalloendopeptidase activity"/>
    <property type="evidence" value="ECO:0007669"/>
    <property type="project" value="InterPro"/>
</dbReference>
<evidence type="ECO:0000256" key="6">
    <source>
        <dbReference type="ARBA" id="ARBA00022801"/>
    </source>
</evidence>
<keyword evidence="7" id="KW-0862">Zinc</keyword>
<dbReference type="Pfam" id="PF01435">
    <property type="entry name" value="Peptidase_M48"/>
    <property type="match status" value="1"/>
</dbReference>
<feature type="domain" description="Peptidase M48" evidence="12">
    <location>
        <begin position="102"/>
        <end position="367"/>
    </location>
</feature>
<keyword evidence="2" id="KW-1003">Cell membrane</keyword>
<dbReference type="InterPro" id="IPR001915">
    <property type="entry name" value="Peptidase_M48"/>
</dbReference>
<reference evidence="13" key="1">
    <citation type="submission" date="2019-08" db="EMBL/GenBank/DDBJ databases">
        <authorList>
            <person name="Kucharzyk K."/>
            <person name="Murdoch R.W."/>
            <person name="Higgins S."/>
            <person name="Loffler F."/>
        </authorList>
    </citation>
    <scope>NUCLEOTIDE SEQUENCE</scope>
</reference>
<dbReference type="EMBL" id="VSSQ01000002">
    <property type="protein sequence ID" value="MPL55972.1"/>
    <property type="molecule type" value="Genomic_DNA"/>
</dbReference>
<feature type="transmembrane region" description="Helical" evidence="11">
    <location>
        <begin position="20"/>
        <end position="50"/>
    </location>
</feature>
<evidence type="ECO:0000256" key="3">
    <source>
        <dbReference type="ARBA" id="ARBA00022670"/>
    </source>
</evidence>
<evidence type="ECO:0000256" key="4">
    <source>
        <dbReference type="ARBA" id="ARBA00022692"/>
    </source>
</evidence>
<organism evidence="13">
    <name type="scientific">bioreactor metagenome</name>
    <dbReference type="NCBI Taxonomy" id="1076179"/>
    <lineage>
        <taxon>unclassified sequences</taxon>
        <taxon>metagenomes</taxon>
        <taxon>ecological metagenomes</taxon>
    </lineage>
</organism>
<comment type="caution">
    <text evidence="13">The sequence shown here is derived from an EMBL/GenBank/DDBJ whole genome shotgun (WGS) entry which is preliminary data.</text>
</comment>
<keyword evidence="4 11" id="KW-0812">Transmembrane</keyword>